<evidence type="ECO:0000313" key="4">
    <source>
        <dbReference type="EMBL" id="GAA3738223.1"/>
    </source>
</evidence>
<evidence type="ECO:0000256" key="2">
    <source>
        <dbReference type="ARBA" id="ARBA00023163"/>
    </source>
</evidence>
<evidence type="ECO:0000259" key="3">
    <source>
        <dbReference type="Pfam" id="PF16925"/>
    </source>
</evidence>
<dbReference type="SUPFAM" id="SSF48498">
    <property type="entry name" value="Tetracyclin repressor-like, C-terminal domain"/>
    <property type="match status" value="1"/>
</dbReference>
<keyword evidence="1" id="KW-0805">Transcription regulation</keyword>
<dbReference type="PANTHER" id="PTHR47506">
    <property type="entry name" value="TRANSCRIPTIONAL REGULATORY PROTEIN"/>
    <property type="match status" value="1"/>
</dbReference>
<protein>
    <submittedName>
        <fullName evidence="4">TetR/AcrR family transcriptional regulator</fullName>
    </submittedName>
</protein>
<dbReference type="EMBL" id="BAABEP010000028">
    <property type="protein sequence ID" value="GAA3738223.1"/>
    <property type="molecule type" value="Genomic_DNA"/>
</dbReference>
<keyword evidence="2" id="KW-0804">Transcription</keyword>
<accession>A0ABP7FIF6</accession>
<name>A0ABP7FIF6_9ACTN</name>
<dbReference type="InterPro" id="IPR011075">
    <property type="entry name" value="TetR_C"/>
</dbReference>
<dbReference type="SUPFAM" id="SSF46689">
    <property type="entry name" value="Homeodomain-like"/>
    <property type="match status" value="1"/>
</dbReference>
<evidence type="ECO:0000313" key="5">
    <source>
        <dbReference type="Proteomes" id="UP001499884"/>
    </source>
</evidence>
<dbReference type="PANTHER" id="PTHR47506:SF1">
    <property type="entry name" value="HTH-TYPE TRANSCRIPTIONAL REGULATOR YJDC"/>
    <property type="match status" value="1"/>
</dbReference>
<feature type="domain" description="Tetracyclin repressor-like C-terminal" evidence="3">
    <location>
        <begin position="65"/>
        <end position="168"/>
    </location>
</feature>
<reference evidence="5" key="1">
    <citation type="journal article" date="2019" name="Int. J. Syst. Evol. Microbiol.">
        <title>The Global Catalogue of Microorganisms (GCM) 10K type strain sequencing project: providing services to taxonomists for standard genome sequencing and annotation.</title>
        <authorList>
            <consortium name="The Broad Institute Genomics Platform"/>
            <consortium name="The Broad Institute Genome Sequencing Center for Infectious Disease"/>
            <person name="Wu L."/>
            <person name="Ma J."/>
        </authorList>
    </citation>
    <scope>NUCLEOTIDE SEQUENCE [LARGE SCALE GENOMIC DNA]</scope>
    <source>
        <strain evidence="5">JCM 30846</strain>
    </source>
</reference>
<dbReference type="Proteomes" id="UP001499884">
    <property type="component" value="Unassembled WGS sequence"/>
</dbReference>
<keyword evidence="5" id="KW-1185">Reference proteome</keyword>
<dbReference type="Pfam" id="PF16925">
    <property type="entry name" value="TetR_C_13"/>
    <property type="match status" value="1"/>
</dbReference>
<comment type="caution">
    <text evidence="4">The sequence shown here is derived from an EMBL/GenBank/DDBJ whole genome shotgun (WGS) entry which is preliminary data.</text>
</comment>
<proteinExistence type="predicted"/>
<dbReference type="InterPro" id="IPR009057">
    <property type="entry name" value="Homeodomain-like_sf"/>
</dbReference>
<organism evidence="4 5">
    <name type="scientific">Streptomyces tremellae</name>
    <dbReference type="NCBI Taxonomy" id="1124239"/>
    <lineage>
        <taxon>Bacteria</taxon>
        <taxon>Bacillati</taxon>
        <taxon>Actinomycetota</taxon>
        <taxon>Actinomycetes</taxon>
        <taxon>Kitasatosporales</taxon>
        <taxon>Streptomycetaceae</taxon>
        <taxon>Streptomyces</taxon>
    </lineage>
</organism>
<sequence>MEVFWTRGYEGTSADDLAHQLGVGPEDMHEVYGDKHGLFLRALERYRDAQARSLAPALLSEGLVLPRIRAIMLGYLQLAAEEAEPRGCLIANTAGEVLPGDPAVADCLAEVLSVVEDGFLQGLQHAVDQGELPEGLDLAGNAAMLTMLLQGLQVLVKLDPDPLRLTPAVDAALAGLNALSRGTVPLPAPR</sequence>
<dbReference type="Gene3D" id="1.10.357.10">
    <property type="entry name" value="Tetracycline Repressor, domain 2"/>
    <property type="match status" value="1"/>
</dbReference>
<dbReference type="Gene3D" id="1.10.10.60">
    <property type="entry name" value="Homeodomain-like"/>
    <property type="match status" value="1"/>
</dbReference>
<gene>
    <name evidence="4" type="ORF">GCM10023082_39310</name>
</gene>
<evidence type="ECO:0000256" key="1">
    <source>
        <dbReference type="ARBA" id="ARBA00023015"/>
    </source>
</evidence>
<dbReference type="InterPro" id="IPR036271">
    <property type="entry name" value="Tet_transcr_reg_TetR-rel_C_sf"/>
</dbReference>